<organism evidence="1 2">
    <name type="scientific">Bifidobacterium bohemicum DSM 22767</name>
    <dbReference type="NCBI Taxonomy" id="1437606"/>
    <lineage>
        <taxon>Bacteria</taxon>
        <taxon>Bacillati</taxon>
        <taxon>Actinomycetota</taxon>
        <taxon>Actinomycetes</taxon>
        <taxon>Bifidobacteriales</taxon>
        <taxon>Bifidobacteriaceae</taxon>
        <taxon>Bifidobacterium</taxon>
    </lineage>
</organism>
<protein>
    <submittedName>
        <fullName evidence="1">Uncharacterized protein</fullName>
    </submittedName>
</protein>
<accession>A0A086ZHK3</accession>
<dbReference type="AlphaFoldDB" id="A0A086ZHK3"/>
<dbReference type="STRING" id="1437606.BBOH_0810"/>
<gene>
    <name evidence="1" type="ORF">BBOH_0810</name>
</gene>
<evidence type="ECO:0000313" key="2">
    <source>
        <dbReference type="Proteomes" id="UP000029096"/>
    </source>
</evidence>
<evidence type="ECO:0000313" key="1">
    <source>
        <dbReference type="EMBL" id="KFI46003.1"/>
    </source>
</evidence>
<keyword evidence="2" id="KW-1185">Reference proteome</keyword>
<proteinExistence type="predicted"/>
<comment type="caution">
    <text evidence="1">The sequence shown here is derived from an EMBL/GenBank/DDBJ whole genome shotgun (WGS) entry which is preliminary data.</text>
</comment>
<dbReference type="EMBL" id="JGYP01000002">
    <property type="protein sequence ID" value="KFI46003.1"/>
    <property type="molecule type" value="Genomic_DNA"/>
</dbReference>
<dbReference type="Gene3D" id="1.20.5.780">
    <property type="entry name" value="Single helix bin"/>
    <property type="match status" value="1"/>
</dbReference>
<name>A0A086ZHK3_9BIFI</name>
<dbReference type="Proteomes" id="UP000029096">
    <property type="component" value="Unassembled WGS sequence"/>
</dbReference>
<sequence>MDDTNDSEIKLGIPLTAGQYRQIARAAALEQMPAQDWATQKLLAEADDAVEQEVTFQEVNEEFDRILESLEKSTAAA</sequence>
<reference evidence="1 2" key="1">
    <citation type="submission" date="2014-03" db="EMBL/GenBank/DDBJ databases">
        <title>Genomics of Bifidobacteria.</title>
        <authorList>
            <person name="Ventura M."/>
            <person name="Milani C."/>
            <person name="Lugli G.A."/>
        </authorList>
    </citation>
    <scope>NUCLEOTIDE SEQUENCE [LARGE SCALE GENOMIC DNA]</scope>
    <source>
        <strain evidence="1 2">DSM 22767</strain>
    </source>
</reference>